<keyword evidence="2" id="KW-1185">Reference proteome</keyword>
<dbReference type="Proteomes" id="UP001054945">
    <property type="component" value="Unassembled WGS sequence"/>
</dbReference>
<gene>
    <name evidence="1" type="ORF">CEXT_663831</name>
</gene>
<reference evidence="1 2" key="1">
    <citation type="submission" date="2021-06" db="EMBL/GenBank/DDBJ databases">
        <title>Caerostris extrusa draft genome.</title>
        <authorList>
            <person name="Kono N."/>
            <person name="Arakawa K."/>
        </authorList>
    </citation>
    <scope>NUCLEOTIDE SEQUENCE [LARGE SCALE GENOMIC DNA]</scope>
</reference>
<protein>
    <submittedName>
        <fullName evidence="1">Uncharacterized protein</fullName>
    </submittedName>
</protein>
<evidence type="ECO:0000313" key="1">
    <source>
        <dbReference type="EMBL" id="GIX67373.1"/>
    </source>
</evidence>
<evidence type="ECO:0000313" key="2">
    <source>
        <dbReference type="Proteomes" id="UP001054945"/>
    </source>
</evidence>
<organism evidence="1 2">
    <name type="scientific">Caerostris extrusa</name>
    <name type="common">Bark spider</name>
    <name type="synonym">Caerostris bankana</name>
    <dbReference type="NCBI Taxonomy" id="172846"/>
    <lineage>
        <taxon>Eukaryota</taxon>
        <taxon>Metazoa</taxon>
        <taxon>Ecdysozoa</taxon>
        <taxon>Arthropoda</taxon>
        <taxon>Chelicerata</taxon>
        <taxon>Arachnida</taxon>
        <taxon>Araneae</taxon>
        <taxon>Araneomorphae</taxon>
        <taxon>Entelegynae</taxon>
        <taxon>Araneoidea</taxon>
        <taxon>Araneidae</taxon>
        <taxon>Caerostris</taxon>
    </lineage>
</organism>
<accession>A0AAV4M4X5</accession>
<comment type="caution">
    <text evidence="1">The sequence shown here is derived from an EMBL/GenBank/DDBJ whole genome shotgun (WGS) entry which is preliminary data.</text>
</comment>
<proteinExistence type="predicted"/>
<name>A0AAV4M4X5_CAEEX</name>
<sequence>MIFMSKKHQFAEVMKPLMILEQSSALFCSIRILPPFVNLFILYKMDSLSPMSICTGFRFLRVQRGKFVLFFLCEVRTPSLTEMNGVHCPICPH</sequence>
<dbReference type="EMBL" id="BPLR01001872">
    <property type="protein sequence ID" value="GIX67373.1"/>
    <property type="molecule type" value="Genomic_DNA"/>
</dbReference>
<dbReference type="AlphaFoldDB" id="A0AAV4M4X5"/>